<comment type="caution">
    <text evidence="1">The sequence shown here is derived from an EMBL/GenBank/DDBJ whole genome shotgun (WGS) entry which is preliminary data.</text>
</comment>
<keyword evidence="1" id="KW-0328">Glycosyltransferase</keyword>
<sequence>MSSIFFWRADSAGSGFYRSMEPARVLAARGHKATSSPYLPGWAREADVVVGQRICTPTASKRWAELAKEGRAKLVFEIDDDLLNVDPSNLTAHGFFSQPEIHQGLQRNATLAHEVVVTTERLAEIFAEINPNVRIIPNYVPESMLAVQRPTPERPVVGWYGSPSHTRDFEKTAPQLVRFMRRNPKADFHALGSRLDWMASIEHRQFRFTGWNDSIAGLWRTVDFTVGLAVMRRSEFNRSKSDLKIKEMAALGIPSVVTNFAAYEHAAMTGAPVLTVDRPNGWAPTLEYLLDDEEARTELGAKAKAWASSQTIEQHAGLWEALLP</sequence>
<dbReference type="GO" id="GO:0016757">
    <property type="term" value="F:glycosyltransferase activity"/>
    <property type="evidence" value="ECO:0007669"/>
    <property type="project" value="UniProtKB-KW"/>
</dbReference>
<organism evidence="1 2">
    <name type="scientific">Pseudonocardia tropica</name>
    <dbReference type="NCBI Taxonomy" id="681289"/>
    <lineage>
        <taxon>Bacteria</taxon>
        <taxon>Bacillati</taxon>
        <taxon>Actinomycetota</taxon>
        <taxon>Actinomycetes</taxon>
        <taxon>Pseudonocardiales</taxon>
        <taxon>Pseudonocardiaceae</taxon>
        <taxon>Pseudonocardia</taxon>
    </lineage>
</organism>
<evidence type="ECO:0000313" key="1">
    <source>
        <dbReference type="EMBL" id="MEQ3538732.1"/>
    </source>
</evidence>
<accession>A0ABV1JS14</accession>
<dbReference type="Proteomes" id="UP001464923">
    <property type="component" value="Unassembled WGS sequence"/>
</dbReference>
<dbReference type="SUPFAM" id="SSF53756">
    <property type="entry name" value="UDP-Glycosyltransferase/glycogen phosphorylase"/>
    <property type="match status" value="1"/>
</dbReference>
<proteinExistence type="predicted"/>
<protein>
    <submittedName>
        <fullName evidence="1">Glycosyltransferase</fullName>
        <ecNumber evidence="1">2.4.-.-</ecNumber>
    </submittedName>
</protein>
<evidence type="ECO:0000313" key="2">
    <source>
        <dbReference type="Proteomes" id="UP001464923"/>
    </source>
</evidence>
<gene>
    <name evidence="1" type="ORF">WHI96_07860</name>
</gene>
<dbReference type="EMBL" id="JBEDNP010000004">
    <property type="protein sequence ID" value="MEQ3538732.1"/>
    <property type="molecule type" value="Genomic_DNA"/>
</dbReference>
<keyword evidence="2" id="KW-1185">Reference proteome</keyword>
<keyword evidence="1" id="KW-0808">Transferase</keyword>
<dbReference type="Gene3D" id="3.40.50.2000">
    <property type="entry name" value="Glycogen Phosphorylase B"/>
    <property type="match status" value="1"/>
</dbReference>
<reference evidence="1 2" key="1">
    <citation type="submission" date="2024-03" db="EMBL/GenBank/DDBJ databases">
        <title>Draft genome sequence of Pseudonocardia tropica JCM 19149.</title>
        <authorList>
            <person name="Butdee W."/>
            <person name="Duangmal K."/>
        </authorList>
    </citation>
    <scope>NUCLEOTIDE SEQUENCE [LARGE SCALE GENOMIC DNA]</scope>
    <source>
        <strain evidence="1 2">JCM 19149</strain>
    </source>
</reference>
<dbReference type="EC" id="2.4.-.-" evidence="1"/>
<name>A0ABV1JS14_9PSEU</name>
<dbReference type="RefSeq" id="WP_345652860.1">
    <property type="nucleotide sequence ID" value="NZ_BAABLY010000082.1"/>
</dbReference>